<gene>
    <name evidence="2" type="ORF">E6C27_scaffold75G00270</name>
</gene>
<dbReference type="PANTHER" id="PTHR46148:SF57">
    <property type="entry name" value="OS12G0499874 PROTEIN"/>
    <property type="match status" value="1"/>
</dbReference>
<dbReference type="EMBL" id="SSTE01015881">
    <property type="protein sequence ID" value="KAA0042955.1"/>
    <property type="molecule type" value="Genomic_DNA"/>
</dbReference>
<dbReference type="OrthoDB" id="1938712at2759"/>
<evidence type="ECO:0000313" key="3">
    <source>
        <dbReference type="Proteomes" id="UP000321393"/>
    </source>
</evidence>
<evidence type="ECO:0000313" key="2">
    <source>
        <dbReference type="EMBL" id="KAA0042955.1"/>
    </source>
</evidence>
<protein>
    <submittedName>
        <fullName evidence="2">Pol protein</fullName>
    </submittedName>
</protein>
<organism evidence="2 3">
    <name type="scientific">Cucumis melo var. makuwa</name>
    <name type="common">Oriental melon</name>
    <dbReference type="NCBI Taxonomy" id="1194695"/>
    <lineage>
        <taxon>Eukaryota</taxon>
        <taxon>Viridiplantae</taxon>
        <taxon>Streptophyta</taxon>
        <taxon>Embryophyta</taxon>
        <taxon>Tracheophyta</taxon>
        <taxon>Spermatophyta</taxon>
        <taxon>Magnoliopsida</taxon>
        <taxon>eudicotyledons</taxon>
        <taxon>Gunneridae</taxon>
        <taxon>Pentapetalae</taxon>
        <taxon>rosids</taxon>
        <taxon>fabids</taxon>
        <taxon>Cucurbitales</taxon>
        <taxon>Cucurbitaceae</taxon>
        <taxon>Benincaseae</taxon>
        <taxon>Cucumis</taxon>
    </lineage>
</organism>
<evidence type="ECO:0000256" key="1">
    <source>
        <dbReference type="SAM" id="MobiDB-lite"/>
    </source>
</evidence>
<dbReference type="Proteomes" id="UP000321393">
    <property type="component" value="Unassembled WGS sequence"/>
</dbReference>
<reference evidence="2 3" key="1">
    <citation type="submission" date="2019-08" db="EMBL/GenBank/DDBJ databases">
        <title>Draft genome sequences of two oriental melons (Cucumis melo L. var makuwa).</title>
        <authorList>
            <person name="Kwon S.-Y."/>
        </authorList>
    </citation>
    <scope>NUCLEOTIDE SEQUENCE [LARGE SCALE GENOMIC DNA]</scope>
    <source>
        <strain evidence="3">cv. SW 3</strain>
        <tissue evidence="2">Leaf</tissue>
    </source>
</reference>
<feature type="region of interest" description="Disordered" evidence="1">
    <location>
        <begin position="213"/>
        <end position="235"/>
    </location>
</feature>
<comment type="caution">
    <text evidence="2">The sequence shown here is derived from an EMBL/GenBank/DDBJ whole genome shotgun (WGS) entry which is preliminary data.</text>
</comment>
<accession>A0A5A7TNH1</accession>
<name>A0A5A7TNH1_CUCMM</name>
<dbReference type="AlphaFoldDB" id="A0A5A7TNH1"/>
<dbReference type="PANTHER" id="PTHR46148">
    <property type="entry name" value="CHROMO DOMAIN-CONTAINING PROTEIN"/>
    <property type="match status" value="1"/>
</dbReference>
<proteinExistence type="predicted"/>
<feature type="compositionally biased region" description="Polar residues" evidence="1">
    <location>
        <begin position="224"/>
        <end position="235"/>
    </location>
</feature>
<sequence length="255" mass="29250">MANFLSKCLVCQQDLLRTLKDFTVIWVVVDRLTKSAHFIPEKSTYTTSKWAQLYLIEIVRLHKVTVLVSIGTRSPVYWDEVGEQRLMDIEKYVTDPSHVVDYEPLKIDENLSYAEQPVEILARGIKMLRNKGIALVKVLWWNYKVEEATWEREDGMRARYPELFEDKSSLRREECKAPKILRNACLPSQSSSSSSCFLNPSLPLFSSHHAPASSYPSPPLRKVPQSSSPHKASPLNSIRFHLHPYAHPVSIARES</sequence>